<reference evidence="1" key="1">
    <citation type="submission" date="2021-06" db="EMBL/GenBank/DDBJ databases">
        <authorList>
            <person name="Kallberg Y."/>
            <person name="Tangrot J."/>
            <person name="Rosling A."/>
        </authorList>
    </citation>
    <scope>NUCLEOTIDE SEQUENCE</scope>
    <source>
        <strain evidence="1">87-6 pot B 2015</strain>
    </source>
</reference>
<evidence type="ECO:0000313" key="1">
    <source>
        <dbReference type="EMBL" id="CAG8754034.1"/>
    </source>
</evidence>
<comment type="caution">
    <text evidence="1">The sequence shown here is derived from an EMBL/GenBank/DDBJ whole genome shotgun (WGS) entry which is preliminary data.</text>
</comment>
<name>A0A9N9IYN6_FUNMO</name>
<protein>
    <submittedName>
        <fullName evidence="1">11015_t:CDS:1</fullName>
    </submittedName>
</protein>
<sequence>PEIEWHSSIKESFTPDPEELWFEEQLYQQFANEPLITAVGYQSPKEELEDIYREFIKIKQVIAKQPITKRGSQ</sequence>
<dbReference type="AlphaFoldDB" id="A0A9N9IYN6"/>
<dbReference type="Proteomes" id="UP000789375">
    <property type="component" value="Unassembled WGS sequence"/>
</dbReference>
<dbReference type="EMBL" id="CAJVPP010026591">
    <property type="protein sequence ID" value="CAG8754034.1"/>
    <property type="molecule type" value="Genomic_DNA"/>
</dbReference>
<feature type="non-terminal residue" evidence="1">
    <location>
        <position position="1"/>
    </location>
</feature>
<evidence type="ECO:0000313" key="2">
    <source>
        <dbReference type="Proteomes" id="UP000789375"/>
    </source>
</evidence>
<gene>
    <name evidence="1" type="ORF">FMOSSE_LOCUS16801</name>
</gene>
<keyword evidence="2" id="KW-1185">Reference proteome</keyword>
<organism evidence="1 2">
    <name type="scientific">Funneliformis mosseae</name>
    <name type="common">Endomycorrhizal fungus</name>
    <name type="synonym">Glomus mosseae</name>
    <dbReference type="NCBI Taxonomy" id="27381"/>
    <lineage>
        <taxon>Eukaryota</taxon>
        <taxon>Fungi</taxon>
        <taxon>Fungi incertae sedis</taxon>
        <taxon>Mucoromycota</taxon>
        <taxon>Glomeromycotina</taxon>
        <taxon>Glomeromycetes</taxon>
        <taxon>Glomerales</taxon>
        <taxon>Glomeraceae</taxon>
        <taxon>Funneliformis</taxon>
    </lineage>
</organism>
<feature type="non-terminal residue" evidence="1">
    <location>
        <position position="73"/>
    </location>
</feature>
<accession>A0A9N9IYN6</accession>
<proteinExistence type="predicted"/>